<feature type="region of interest" description="Disordered" evidence="1">
    <location>
        <begin position="1"/>
        <end position="140"/>
    </location>
</feature>
<protein>
    <submittedName>
        <fullName evidence="2">Uncharacterized protein</fullName>
    </submittedName>
</protein>
<feature type="compositionally biased region" description="Basic and acidic residues" evidence="1">
    <location>
        <begin position="21"/>
        <end position="31"/>
    </location>
</feature>
<evidence type="ECO:0000256" key="1">
    <source>
        <dbReference type="SAM" id="MobiDB-lite"/>
    </source>
</evidence>
<name>A0A0D3IW30_EMIH1</name>
<dbReference type="PaxDb" id="2903-EOD15465"/>
<reference evidence="2" key="2">
    <citation type="submission" date="2024-10" db="UniProtKB">
        <authorList>
            <consortium name="EnsemblProtists"/>
        </authorList>
    </citation>
    <scope>IDENTIFICATION</scope>
</reference>
<reference evidence="3" key="1">
    <citation type="journal article" date="2013" name="Nature">
        <title>Pan genome of the phytoplankton Emiliania underpins its global distribution.</title>
        <authorList>
            <person name="Read B.A."/>
            <person name="Kegel J."/>
            <person name="Klute M.J."/>
            <person name="Kuo A."/>
            <person name="Lefebvre S.C."/>
            <person name="Maumus F."/>
            <person name="Mayer C."/>
            <person name="Miller J."/>
            <person name="Monier A."/>
            <person name="Salamov A."/>
            <person name="Young J."/>
            <person name="Aguilar M."/>
            <person name="Claverie J.M."/>
            <person name="Frickenhaus S."/>
            <person name="Gonzalez K."/>
            <person name="Herman E.K."/>
            <person name="Lin Y.C."/>
            <person name="Napier J."/>
            <person name="Ogata H."/>
            <person name="Sarno A.F."/>
            <person name="Shmutz J."/>
            <person name="Schroeder D."/>
            <person name="de Vargas C."/>
            <person name="Verret F."/>
            <person name="von Dassow P."/>
            <person name="Valentin K."/>
            <person name="Van de Peer Y."/>
            <person name="Wheeler G."/>
            <person name="Dacks J.B."/>
            <person name="Delwiche C.F."/>
            <person name="Dyhrman S.T."/>
            <person name="Glockner G."/>
            <person name="John U."/>
            <person name="Richards T."/>
            <person name="Worden A.Z."/>
            <person name="Zhang X."/>
            <person name="Grigoriev I.V."/>
            <person name="Allen A.E."/>
            <person name="Bidle K."/>
            <person name="Borodovsky M."/>
            <person name="Bowler C."/>
            <person name="Brownlee C."/>
            <person name="Cock J.M."/>
            <person name="Elias M."/>
            <person name="Gladyshev V.N."/>
            <person name="Groth M."/>
            <person name="Guda C."/>
            <person name="Hadaegh A."/>
            <person name="Iglesias-Rodriguez M.D."/>
            <person name="Jenkins J."/>
            <person name="Jones B.M."/>
            <person name="Lawson T."/>
            <person name="Leese F."/>
            <person name="Lindquist E."/>
            <person name="Lobanov A."/>
            <person name="Lomsadze A."/>
            <person name="Malik S.B."/>
            <person name="Marsh M.E."/>
            <person name="Mackinder L."/>
            <person name="Mock T."/>
            <person name="Mueller-Roeber B."/>
            <person name="Pagarete A."/>
            <person name="Parker M."/>
            <person name="Probert I."/>
            <person name="Quesneville H."/>
            <person name="Raines C."/>
            <person name="Rensing S.A."/>
            <person name="Riano-Pachon D.M."/>
            <person name="Richier S."/>
            <person name="Rokitta S."/>
            <person name="Shiraiwa Y."/>
            <person name="Soanes D.M."/>
            <person name="van der Giezen M."/>
            <person name="Wahlund T.M."/>
            <person name="Williams B."/>
            <person name="Wilson W."/>
            <person name="Wolfe G."/>
            <person name="Wurch L.L."/>
        </authorList>
    </citation>
    <scope>NUCLEOTIDE SEQUENCE</scope>
</reference>
<feature type="compositionally biased region" description="Basic and acidic residues" evidence="1">
    <location>
        <begin position="44"/>
        <end position="68"/>
    </location>
</feature>
<dbReference type="AlphaFoldDB" id="A0A0D3IW30"/>
<organism evidence="2 3">
    <name type="scientific">Emiliania huxleyi (strain CCMP1516)</name>
    <dbReference type="NCBI Taxonomy" id="280463"/>
    <lineage>
        <taxon>Eukaryota</taxon>
        <taxon>Haptista</taxon>
        <taxon>Haptophyta</taxon>
        <taxon>Prymnesiophyceae</taxon>
        <taxon>Isochrysidales</taxon>
        <taxon>Noelaerhabdaceae</taxon>
        <taxon>Emiliania</taxon>
    </lineage>
</organism>
<accession>A0A0D3IW30</accession>
<sequence length="193" mass="19607">MAAAGAREEGDAAQEGARQGDAQEDHRKAEARQGAGLGAGGAEEGGRAEEGGEEGVRARGEAGAEAGREGAAQARRRRDFWWQVDQGDAPNGRQAADRSGRDAVGGGGGGSSGRLSRGGRAEPLFSSAWEEPGSARARSAPRGDLAAVSGGRCGVCGCRTSVVLPCPAPRRVRARRNCSHKLAAARRGLVPGA</sequence>
<evidence type="ECO:0000313" key="3">
    <source>
        <dbReference type="Proteomes" id="UP000013827"/>
    </source>
</evidence>
<proteinExistence type="predicted"/>
<keyword evidence="3" id="KW-1185">Reference proteome</keyword>
<dbReference type="EnsemblProtists" id="EOD15465">
    <property type="protein sequence ID" value="EOD15465"/>
    <property type="gene ID" value="EMIHUDRAFT_445591"/>
</dbReference>
<dbReference type="Proteomes" id="UP000013827">
    <property type="component" value="Unassembled WGS sequence"/>
</dbReference>
<evidence type="ECO:0000313" key="2">
    <source>
        <dbReference type="EnsemblProtists" id="EOD15465"/>
    </source>
</evidence>
<feature type="compositionally biased region" description="Gly residues" evidence="1">
    <location>
        <begin position="103"/>
        <end position="112"/>
    </location>
</feature>
<feature type="compositionally biased region" description="Basic and acidic residues" evidence="1">
    <location>
        <begin position="1"/>
        <end position="10"/>
    </location>
</feature>